<organism evidence="3">
    <name type="scientific">Cladocopium goreaui</name>
    <dbReference type="NCBI Taxonomy" id="2562237"/>
    <lineage>
        <taxon>Eukaryota</taxon>
        <taxon>Sar</taxon>
        <taxon>Alveolata</taxon>
        <taxon>Dinophyceae</taxon>
        <taxon>Suessiales</taxon>
        <taxon>Symbiodiniaceae</taxon>
        <taxon>Cladocopium</taxon>
    </lineage>
</organism>
<dbReference type="EMBL" id="CAMXCT030006658">
    <property type="protein sequence ID" value="CAL4805161.1"/>
    <property type="molecule type" value="Genomic_DNA"/>
</dbReference>
<feature type="non-terminal residue" evidence="3">
    <location>
        <position position="1"/>
    </location>
</feature>
<dbReference type="EMBL" id="CAMXCT020006658">
    <property type="protein sequence ID" value="CAL1171224.1"/>
    <property type="molecule type" value="Genomic_DNA"/>
</dbReference>
<feature type="region of interest" description="Disordered" evidence="2">
    <location>
        <begin position="302"/>
        <end position="324"/>
    </location>
</feature>
<evidence type="ECO:0000313" key="3">
    <source>
        <dbReference type="EMBL" id="CAI4017849.1"/>
    </source>
</evidence>
<name>A0A9P1GN07_9DINO</name>
<comment type="caution">
    <text evidence="3">The sequence shown here is derived from an EMBL/GenBank/DDBJ whole genome shotgun (WGS) entry which is preliminary data.</text>
</comment>
<evidence type="ECO:0000256" key="2">
    <source>
        <dbReference type="SAM" id="MobiDB-lite"/>
    </source>
</evidence>
<feature type="region of interest" description="Disordered" evidence="2">
    <location>
        <begin position="161"/>
        <end position="187"/>
    </location>
</feature>
<reference evidence="3" key="1">
    <citation type="submission" date="2022-10" db="EMBL/GenBank/DDBJ databases">
        <authorList>
            <person name="Chen Y."/>
            <person name="Dougan E. K."/>
            <person name="Chan C."/>
            <person name="Rhodes N."/>
            <person name="Thang M."/>
        </authorList>
    </citation>
    <scope>NUCLEOTIDE SEQUENCE</scope>
</reference>
<feature type="region of interest" description="Disordered" evidence="2">
    <location>
        <begin position="39"/>
        <end position="63"/>
    </location>
</feature>
<proteinExistence type="predicted"/>
<feature type="coiled-coil region" evidence="1">
    <location>
        <begin position="412"/>
        <end position="439"/>
    </location>
</feature>
<evidence type="ECO:0000256" key="1">
    <source>
        <dbReference type="SAM" id="Coils"/>
    </source>
</evidence>
<feature type="region of interest" description="Disordered" evidence="2">
    <location>
        <begin position="212"/>
        <end position="231"/>
    </location>
</feature>
<gene>
    <name evidence="3" type="ORF">C1SCF055_LOCUS42461</name>
</gene>
<evidence type="ECO:0000313" key="4">
    <source>
        <dbReference type="EMBL" id="CAL1171224.1"/>
    </source>
</evidence>
<keyword evidence="1" id="KW-0175">Coiled coil</keyword>
<dbReference type="AlphaFoldDB" id="A0A9P1GN07"/>
<protein>
    <submittedName>
        <fullName evidence="3">Uncharacterized protein</fullName>
    </submittedName>
</protein>
<dbReference type="Proteomes" id="UP001152797">
    <property type="component" value="Unassembled WGS sequence"/>
</dbReference>
<evidence type="ECO:0000313" key="5">
    <source>
        <dbReference type="Proteomes" id="UP001152797"/>
    </source>
</evidence>
<accession>A0A9P1GN07</accession>
<keyword evidence="5" id="KW-1185">Reference proteome</keyword>
<reference evidence="4" key="2">
    <citation type="submission" date="2024-04" db="EMBL/GenBank/DDBJ databases">
        <authorList>
            <person name="Chen Y."/>
            <person name="Shah S."/>
            <person name="Dougan E. K."/>
            <person name="Thang M."/>
            <person name="Chan C."/>
        </authorList>
    </citation>
    <scope>NUCLEOTIDE SEQUENCE [LARGE SCALE GENOMIC DNA]</scope>
</reference>
<dbReference type="EMBL" id="CAMXCT010006658">
    <property type="protein sequence ID" value="CAI4017849.1"/>
    <property type="molecule type" value="Genomic_DNA"/>
</dbReference>
<sequence>RATRSSNTKACIPAGKHLQAYAQQAEEMARALEVLQETSASTSAARAKHEGQKNRRTTRSSNTKACIPAGKHLQAYAQQAEEMARALEVLQETSASTSAARAKHEGQKNRQGWRAGFEFLRLRTTRSSNTKACIPAGKHLQAYAQQAEEMARALEVLQETSASTSAARAKHEGQKNRRTTRSSNTKACIPAGKHLQAYAQQAEEMARALEAARAKHEGQKNRRTTRSSNTKACIPAGKHLQAYAQQAEEMAARAKHEGQKNRRTTRSSNTKACIPAGKHLQAYAQQAEEMARALEVLQETSASTSAARAKHEGQKNRRATRSSNTKACIPAGKHLQAYAQQAEEMARALEVLQETSASTSAARAKHEGQKNRWFHCVVMKLCGSVLCVLLLAVVRAVVGAPTDYASVRAEVVKAYAQQAEEMARALEAARAKHEGQKNRRTTRSSNTKACIPAGKHLQVNSLCCHEAVWLCSLCVAACRCTRSRRATRSSNTKACIPAGKHLQAARAKHKGQKNRQGWPSGFEFLRLQPFLMLYVLRSQVSQG</sequence>